<dbReference type="GO" id="GO:0005576">
    <property type="term" value="C:extracellular region"/>
    <property type="evidence" value="ECO:0007669"/>
    <property type="project" value="UniProtKB-SubCell"/>
</dbReference>
<evidence type="ECO:0000256" key="25">
    <source>
        <dbReference type="SAM" id="MobiDB-lite"/>
    </source>
</evidence>
<accession>A0A9P0AHS3</accession>
<evidence type="ECO:0000256" key="17">
    <source>
        <dbReference type="ARBA" id="ARBA00023242"/>
    </source>
</evidence>
<sequence>MQRIISYSISLLLFVPNLLTNAAQTNEQVRQQRLVNFDSIDISAEDSFLLQNQETSVSSVQRLWGIPDVSTHAGRLFHLSVPPDAFSGTVGHYEVEGTENRPLPKWLTFNRTSGILEGVPSEQDTGEIYIKITAVNPKLKESVDDVFSVDVLPFSYFNGFQKDQKCQADEEITVINLVVDAAIDDLSNEQKIASIKNLAGYLGLHYSMVSLLPDEDDDLLLNSVLLAGPGDAKQQRSKESSSFLWQIGCDSRVWLDRMDLLNQVKQDALEGSLSETVQMPVIGWHVSSVSNNARKRREIAGFGADNIETDNDLDEPNSRIIPTMSSPSFSFHPATVESTPLHPHRHHHGESLAPVSHVYKSPDPVISVMPTPTFDPVRPTGMIYSPPVYEMKSRSATLEDLIAPSPTFLEPASTALPDLSSSEAPDAGTPDNDDNITSSGDYPTSSIIFSPPSPAPTEKIENDTKNFPPTIQHRLPKSALTAGKVFRFKIPNDTFSDLEDDTLRLVVKMEGNPISPNSWVQFNPNTQEIYALPIEEHVSRWFLNIEAIDSGGLSVNETLELNVQHHKRLRALNHEINLYVHINAPLHFSSAVDWELFLVGKLAKLNNDPDETTHITVRSVDLKADPVVFSYTNDSLPTNQCPTAQLKKLISVLATDPDSGKVKPSVNEALHPYLSISKISWQGIGQCENKSSLPTSYPKPENYSPSTRNPVDYINATVGQLYVFKVPEDTFYDHEDGFTPNLKLSLLTLDRTPIPHNNWLQFDSKNQEFFGIPSINDTGRKEYLLVCEDKTGQAANDGLVANVQPPPKVIYSMDFSMVIDTPGYSTFIDTPTIQRHFVERLSLLFNDPDTSNIVIESVLPGSTVITWHNRSLSTEKCPEDVGALLRKVLLTDDDTSLQKRVNEVMGPEFHVVSAHVAPAGVCLTAYTEVYIPDLIVPVIDDIQPVSASGEYLVTFVIPTIIIFVMLVFSSFLACHLYRRKRTGKMSISDEDERRSFRSKGIPVIFQDELEEKFEEPSNKSPIIMKEERPPLPPPQYPRALPLPTTALLSDTEDSPYQPPPPFTTSRGDTDRQSRPKPTPTYRMPPPYVPP</sequence>
<evidence type="ECO:0000256" key="2">
    <source>
        <dbReference type="ARBA" id="ARBA00004239"/>
    </source>
</evidence>
<keyword evidence="10 26" id="KW-0812">Transmembrane</keyword>
<organism evidence="29 30">
    <name type="scientific">Bemisia tabaci</name>
    <name type="common">Sweetpotato whitefly</name>
    <name type="synonym">Aleurodes tabaci</name>
    <dbReference type="NCBI Taxonomy" id="7038"/>
    <lineage>
        <taxon>Eukaryota</taxon>
        <taxon>Metazoa</taxon>
        <taxon>Ecdysozoa</taxon>
        <taxon>Arthropoda</taxon>
        <taxon>Hexapoda</taxon>
        <taxon>Insecta</taxon>
        <taxon>Pterygota</taxon>
        <taxon>Neoptera</taxon>
        <taxon>Paraneoptera</taxon>
        <taxon>Hemiptera</taxon>
        <taxon>Sternorrhyncha</taxon>
        <taxon>Aleyrodoidea</taxon>
        <taxon>Aleyrodidae</taxon>
        <taxon>Aleyrodinae</taxon>
        <taxon>Bemisia</taxon>
    </lineage>
</organism>
<dbReference type="InterPro" id="IPR030398">
    <property type="entry name" value="SEA_DG_dom"/>
</dbReference>
<evidence type="ECO:0000256" key="5">
    <source>
        <dbReference type="ARBA" id="ARBA00004642"/>
    </source>
</evidence>
<dbReference type="InterPro" id="IPR015919">
    <property type="entry name" value="Cadherin-like_sf"/>
</dbReference>
<gene>
    <name evidence="29" type="ORF">BEMITA_LOCUS10613</name>
</gene>
<dbReference type="InterPro" id="IPR041631">
    <property type="entry name" value="Alpha_DG1_N2"/>
</dbReference>
<evidence type="ECO:0000256" key="7">
    <source>
        <dbReference type="ARBA" id="ARBA00022490"/>
    </source>
</evidence>
<dbReference type="Pfam" id="PF05345">
    <property type="entry name" value="He_PIG"/>
    <property type="match status" value="1"/>
</dbReference>
<evidence type="ECO:0000313" key="30">
    <source>
        <dbReference type="Proteomes" id="UP001152759"/>
    </source>
</evidence>
<keyword evidence="26" id="KW-0472">Membrane</keyword>
<dbReference type="GO" id="GO:0005654">
    <property type="term" value="C:nucleoplasm"/>
    <property type="evidence" value="ECO:0007669"/>
    <property type="project" value="UniProtKB-SubCell"/>
</dbReference>
<feature type="chain" id="PRO_5040262005" description="Dystroglycan 1" evidence="27">
    <location>
        <begin position="23"/>
        <end position="1090"/>
    </location>
</feature>
<evidence type="ECO:0000256" key="22">
    <source>
        <dbReference type="ARBA" id="ARBA00030092"/>
    </source>
</evidence>
<dbReference type="GO" id="GO:0007411">
    <property type="term" value="P:axon guidance"/>
    <property type="evidence" value="ECO:0007669"/>
    <property type="project" value="TreeGrafter"/>
</dbReference>
<evidence type="ECO:0000256" key="21">
    <source>
        <dbReference type="ARBA" id="ARBA00026224"/>
    </source>
</evidence>
<keyword evidence="18" id="KW-0628">Postsynaptic cell membrane</keyword>
<name>A0A9P0AHS3_BEMTA</name>
<dbReference type="InterPro" id="IPR006644">
    <property type="entry name" value="Cadg"/>
</dbReference>
<feature type="domain" description="Peptidase S72" evidence="28">
    <location>
        <begin position="810"/>
        <end position="921"/>
    </location>
</feature>
<evidence type="ECO:0000256" key="20">
    <source>
        <dbReference type="ARBA" id="ARBA00024991"/>
    </source>
</evidence>
<keyword evidence="14" id="KW-1015">Disulfide bond</keyword>
<dbReference type="SUPFAM" id="SSF49313">
    <property type="entry name" value="Cadherin-like"/>
    <property type="match status" value="3"/>
</dbReference>
<dbReference type="KEGG" id="btab:109044096"/>
<evidence type="ECO:0000256" key="3">
    <source>
        <dbReference type="ARBA" id="ARBA00004245"/>
    </source>
</evidence>
<evidence type="ECO:0000256" key="13">
    <source>
        <dbReference type="ARBA" id="ARBA00023018"/>
    </source>
</evidence>
<dbReference type="Gene3D" id="2.60.40.10">
    <property type="entry name" value="Immunoglobulins"/>
    <property type="match status" value="3"/>
</dbReference>
<keyword evidence="6" id="KW-1003">Cell membrane</keyword>
<evidence type="ECO:0000256" key="4">
    <source>
        <dbReference type="ARBA" id="ARBA00004251"/>
    </source>
</evidence>
<evidence type="ECO:0000256" key="18">
    <source>
        <dbReference type="ARBA" id="ARBA00023257"/>
    </source>
</evidence>
<keyword evidence="11 27" id="KW-0732">Signal</keyword>
<feature type="compositionally biased region" description="Pro residues" evidence="25">
    <location>
        <begin position="1076"/>
        <end position="1090"/>
    </location>
</feature>
<dbReference type="GO" id="GO:0021675">
    <property type="term" value="P:nerve development"/>
    <property type="evidence" value="ECO:0007669"/>
    <property type="project" value="TreeGrafter"/>
</dbReference>
<feature type="transmembrane region" description="Helical" evidence="26">
    <location>
        <begin position="951"/>
        <end position="977"/>
    </location>
</feature>
<evidence type="ECO:0000256" key="11">
    <source>
        <dbReference type="ARBA" id="ARBA00022729"/>
    </source>
</evidence>
<dbReference type="GO" id="GO:0042383">
    <property type="term" value="C:sarcolemma"/>
    <property type="evidence" value="ECO:0007669"/>
    <property type="project" value="UniProtKB-SubCell"/>
</dbReference>
<evidence type="ECO:0000256" key="6">
    <source>
        <dbReference type="ARBA" id="ARBA00022475"/>
    </source>
</evidence>
<dbReference type="CDD" id="cd11303">
    <property type="entry name" value="Dystroglycan_repeat"/>
    <property type="match status" value="1"/>
</dbReference>
<evidence type="ECO:0000313" key="29">
    <source>
        <dbReference type="EMBL" id="CAH0392055.1"/>
    </source>
</evidence>
<comment type="function">
    <text evidence="19">The dystroglycan complex is involved in a number of processes including laminin and basement membrane assembly, sarcolemmal stability, cell survival, peripheral nerve myelination, nodal structure, cell migration, and epithelial polarization.</text>
</comment>
<feature type="domain" description="Peptidase S72" evidence="28">
    <location>
        <begin position="571"/>
        <end position="686"/>
    </location>
</feature>
<keyword evidence="8" id="KW-0964">Secreted</keyword>
<feature type="region of interest" description="Disordered" evidence="25">
    <location>
        <begin position="1010"/>
        <end position="1090"/>
    </location>
</feature>
<evidence type="ECO:0000256" key="12">
    <source>
        <dbReference type="ARBA" id="ARBA00022989"/>
    </source>
</evidence>
<keyword evidence="12 26" id="KW-1133">Transmembrane helix</keyword>
<keyword evidence="30" id="KW-1185">Reference proteome</keyword>
<dbReference type="GO" id="GO:0016011">
    <property type="term" value="C:dystroglycan complex"/>
    <property type="evidence" value="ECO:0007669"/>
    <property type="project" value="TreeGrafter"/>
</dbReference>
<dbReference type="Proteomes" id="UP001152759">
    <property type="component" value="Chromosome 6"/>
</dbReference>
<dbReference type="GO" id="GO:0043236">
    <property type="term" value="F:laminin binding"/>
    <property type="evidence" value="ECO:0007669"/>
    <property type="project" value="TreeGrafter"/>
</dbReference>
<evidence type="ECO:0000256" key="8">
    <source>
        <dbReference type="ARBA" id="ARBA00022525"/>
    </source>
</evidence>
<dbReference type="InterPro" id="IPR013783">
    <property type="entry name" value="Ig-like_fold"/>
</dbReference>
<dbReference type="SMART" id="SM00736">
    <property type="entry name" value="CADG"/>
    <property type="match status" value="3"/>
</dbReference>
<dbReference type="SUPFAM" id="SSF111006">
    <property type="entry name" value="Dystroglycan, domain 2"/>
    <property type="match status" value="1"/>
</dbReference>
<evidence type="ECO:0000256" key="1">
    <source>
        <dbReference type="ARBA" id="ARBA00004135"/>
    </source>
</evidence>
<reference evidence="29" key="1">
    <citation type="submission" date="2021-12" db="EMBL/GenBank/DDBJ databases">
        <authorList>
            <person name="King R."/>
        </authorList>
    </citation>
    <scope>NUCLEOTIDE SEQUENCE</scope>
</reference>
<evidence type="ECO:0000256" key="23">
    <source>
        <dbReference type="ARBA" id="ARBA00031034"/>
    </source>
</evidence>
<protein>
    <recommendedName>
        <fullName evidence="21">Dystroglycan 1</fullName>
    </recommendedName>
    <alternativeName>
        <fullName evidence="23">Dystroglycan</fullName>
    </alternativeName>
    <alternativeName>
        <fullName evidence="22">Dystrophin-associated glycoprotein 1</fullName>
    </alternativeName>
</protein>
<evidence type="ECO:0000256" key="19">
    <source>
        <dbReference type="ARBA" id="ARBA00023567"/>
    </source>
</evidence>
<evidence type="ECO:0000256" key="24">
    <source>
        <dbReference type="ARBA" id="ARBA00034100"/>
    </source>
</evidence>
<keyword evidence="15" id="KW-0325">Glycoprotein</keyword>
<dbReference type="PROSITE" id="PS51699">
    <property type="entry name" value="SEA_DG"/>
    <property type="match status" value="2"/>
</dbReference>
<evidence type="ECO:0000256" key="14">
    <source>
        <dbReference type="ARBA" id="ARBA00023157"/>
    </source>
</evidence>
<dbReference type="GO" id="GO:0002009">
    <property type="term" value="P:morphogenesis of an epithelium"/>
    <property type="evidence" value="ECO:0007669"/>
    <property type="project" value="TreeGrafter"/>
</dbReference>
<dbReference type="AlphaFoldDB" id="A0A9P0AHS3"/>
<dbReference type="EMBL" id="OU963867">
    <property type="protein sequence ID" value="CAH0392055.1"/>
    <property type="molecule type" value="Genomic_DNA"/>
</dbReference>
<dbReference type="InterPro" id="IPR027468">
    <property type="entry name" value="Alpha-dystroglycan_domain_2"/>
</dbReference>
<comment type="subcellular location">
    <subcellularLocation>
        <location evidence="1">Cell membrane</location>
        <location evidence="1">Sarcolemma</location>
    </subcellularLocation>
    <subcellularLocation>
        <location evidence="4">Cell membrane</location>
        <topology evidence="4">Single-pass type I membrane protein</topology>
    </subcellularLocation>
    <subcellularLocation>
        <location evidence="3">Cytoplasm</location>
        <location evidence="3">Cytoskeleton</location>
    </subcellularLocation>
    <subcellularLocation>
        <location evidence="5">Nucleus</location>
        <location evidence="5">Nucleoplasm</location>
    </subcellularLocation>
    <subcellularLocation>
        <location evidence="24">Postsynaptic cell membrane</location>
    </subcellularLocation>
    <subcellularLocation>
        <location evidence="2">Secreted</location>
        <location evidence="2">Extracellular space</location>
    </subcellularLocation>
</comment>
<dbReference type="InterPro" id="IPR008465">
    <property type="entry name" value="DAG1_C"/>
</dbReference>
<evidence type="ECO:0000256" key="10">
    <source>
        <dbReference type="ARBA" id="ARBA00022692"/>
    </source>
</evidence>
<keyword evidence="7" id="KW-0963">Cytoplasm</keyword>
<comment type="function">
    <text evidence="20">Transmembrane protein that plays important roles in connecting the extracellular matrix to the cytoskeleton. Acts as a cell adhesion receptor in both muscle and non-muscle tissues. Receptor for both DMD and UTRN and, through these interactions, scaffolds axin to the cytoskeleton. Also functions in cell adhesion-mediated signaling and implicated in cell polarity.</text>
</comment>
<dbReference type="PANTHER" id="PTHR21559">
    <property type="entry name" value="DYSTROGLYCAN-RELATED"/>
    <property type="match status" value="1"/>
</dbReference>
<feature type="region of interest" description="Disordered" evidence="25">
    <location>
        <begin position="408"/>
        <end position="444"/>
    </location>
</feature>
<keyword evidence="9" id="KW-0597">Phosphoprotein</keyword>
<feature type="signal peptide" evidence="27">
    <location>
        <begin position="1"/>
        <end position="22"/>
    </location>
</feature>
<keyword evidence="17" id="KW-0539">Nucleus</keyword>
<evidence type="ECO:0000256" key="27">
    <source>
        <dbReference type="SAM" id="SignalP"/>
    </source>
</evidence>
<feature type="compositionally biased region" description="Low complexity" evidence="25">
    <location>
        <begin position="1037"/>
        <end position="1048"/>
    </location>
</feature>
<proteinExistence type="predicted"/>
<dbReference type="GO" id="GO:0045211">
    <property type="term" value="C:postsynaptic membrane"/>
    <property type="evidence" value="ECO:0007669"/>
    <property type="project" value="UniProtKB-SubCell"/>
</dbReference>
<evidence type="ECO:0000256" key="15">
    <source>
        <dbReference type="ARBA" id="ARBA00023180"/>
    </source>
</evidence>
<evidence type="ECO:0000256" key="16">
    <source>
        <dbReference type="ARBA" id="ARBA00023212"/>
    </source>
</evidence>
<keyword evidence="16" id="KW-0206">Cytoskeleton</keyword>
<dbReference type="Pfam" id="PF18424">
    <property type="entry name" value="a_DG1_N2"/>
    <property type="match status" value="1"/>
</dbReference>
<keyword evidence="13" id="KW-0770">Synapse</keyword>
<dbReference type="GO" id="GO:0005856">
    <property type="term" value="C:cytoskeleton"/>
    <property type="evidence" value="ECO:0007669"/>
    <property type="project" value="UniProtKB-SubCell"/>
</dbReference>
<evidence type="ECO:0000256" key="9">
    <source>
        <dbReference type="ARBA" id="ARBA00022553"/>
    </source>
</evidence>
<dbReference type="Pfam" id="PF05454">
    <property type="entry name" value="DAG1"/>
    <property type="match status" value="2"/>
</dbReference>
<dbReference type="PANTHER" id="PTHR21559:SF21">
    <property type="entry name" value="DYSTROGLYCAN 1"/>
    <property type="match status" value="1"/>
</dbReference>
<dbReference type="GO" id="GO:0005509">
    <property type="term" value="F:calcium ion binding"/>
    <property type="evidence" value="ECO:0007669"/>
    <property type="project" value="InterPro"/>
</dbReference>
<evidence type="ECO:0000256" key="26">
    <source>
        <dbReference type="SAM" id="Phobius"/>
    </source>
</evidence>
<evidence type="ECO:0000259" key="28">
    <source>
        <dbReference type="PROSITE" id="PS51699"/>
    </source>
</evidence>
<dbReference type="Gene3D" id="3.30.70.1040">
    <property type="entry name" value="Dystroglycan, domain 2"/>
    <property type="match status" value="1"/>
</dbReference>